<keyword evidence="1" id="KW-0238">DNA-binding</keyword>
<evidence type="ECO:0000313" key="4">
    <source>
        <dbReference type="Proteomes" id="UP000323425"/>
    </source>
</evidence>
<dbReference type="Pfam" id="PF12833">
    <property type="entry name" value="HTH_18"/>
    <property type="match status" value="1"/>
</dbReference>
<dbReference type="GO" id="GO:0003700">
    <property type="term" value="F:DNA-binding transcription factor activity"/>
    <property type="evidence" value="ECO:0007669"/>
    <property type="project" value="InterPro"/>
</dbReference>
<dbReference type="PROSITE" id="PS01124">
    <property type="entry name" value="HTH_ARAC_FAMILY_2"/>
    <property type="match status" value="1"/>
</dbReference>
<dbReference type="SMART" id="SM00342">
    <property type="entry name" value="HTH_ARAC"/>
    <property type="match status" value="1"/>
</dbReference>
<gene>
    <name evidence="3" type="primary">nimR_8</name>
    <name evidence="3" type="ORF">FX985_03659</name>
</gene>
<evidence type="ECO:0000256" key="1">
    <source>
        <dbReference type="ARBA" id="ARBA00023125"/>
    </source>
</evidence>
<sequence length="275" mass="30888">MDLGYYLNFDKLPMKSDNPMAWLAADTAFDPDHYRPPVIGIAALLGDHDSGLHQHQRGQLLFTQQGCTRITLDNQLCLLPPTRAAWIPCAVSHRAVMHKTVDYRSVYLSPALAARLPTQVRVIEVSALLRAVLEPMAMAPFDTDWHSGRYAHLLALCLDEIQQAVEQPMLLPLPRDKRLAPLLTQLERLPPTLQDLEKQIGASTKTIGRIFLRETGLGYQQWRQQWRLMRVIELLASGRSVGYCTFELGFASDSALIAFFKGMTGTTPRGYFKSG</sequence>
<feature type="domain" description="HTH araC/xylS-type" evidence="2">
    <location>
        <begin position="176"/>
        <end position="274"/>
    </location>
</feature>
<dbReference type="InterPro" id="IPR003313">
    <property type="entry name" value="AraC-bd"/>
</dbReference>
<dbReference type="InterPro" id="IPR018060">
    <property type="entry name" value="HTH_AraC"/>
</dbReference>
<dbReference type="PANTHER" id="PTHR11019:SF159">
    <property type="entry name" value="TRANSCRIPTIONAL REGULATOR-RELATED"/>
    <property type="match status" value="1"/>
</dbReference>
<dbReference type="EMBL" id="VTFH01000001">
    <property type="protein sequence ID" value="KAA8563589.1"/>
    <property type="molecule type" value="Genomic_DNA"/>
</dbReference>
<dbReference type="Pfam" id="PF02311">
    <property type="entry name" value="AraC_binding"/>
    <property type="match status" value="1"/>
</dbReference>
<evidence type="ECO:0000259" key="2">
    <source>
        <dbReference type="PROSITE" id="PS01124"/>
    </source>
</evidence>
<dbReference type="AlphaFoldDB" id="A0A5M9J6W5"/>
<dbReference type="Proteomes" id="UP000323425">
    <property type="component" value="Unassembled WGS sequence"/>
</dbReference>
<dbReference type="PANTHER" id="PTHR11019">
    <property type="entry name" value="HTH-TYPE TRANSCRIPTIONAL REGULATOR NIMR"/>
    <property type="match status" value="1"/>
</dbReference>
<evidence type="ECO:0000313" key="3">
    <source>
        <dbReference type="EMBL" id="KAA8563589.1"/>
    </source>
</evidence>
<accession>A0A5M9J6W5</accession>
<dbReference type="Gene3D" id="1.10.10.60">
    <property type="entry name" value="Homeodomain-like"/>
    <property type="match status" value="1"/>
</dbReference>
<dbReference type="InterPro" id="IPR011051">
    <property type="entry name" value="RmlC_Cupin_sf"/>
</dbReference>
<protein>
    <submittedName>
        <fullName evidence="3">HTH-type transcriptional regulator NimR</fullName>
    </submittedName>
</protein>
<proteinExistence type="predicted"/>
<organism evidence="3 4">
    <name type="scientific">Pseudomonas extremaustralis</name>
    <dbReference type="NCBI Taxonomy" id="359110"/>
    <lineage>
        <taxon>Bacteria</taxon>
        <taxon>Pseudomonadati</taxon>
        <taxon>Pseudomonadota</taxon>
        <taxon>Gammaproteobacteria</taxon>
        <taxon>Pseudomonadales</taxon>
        <taxon>Pseudomonadaceae</taxon>
        <taxon>Pseudomonas</taxon>
    </lineage>
</organism>
<reference evidence="3 4" key="1">
    <citation type="journal article" date="2018" name="Plant Biotechnol. Rep.">
        <title>Diversity and antifungal activity of endophytic bacteria associated with Panax ginseng seedlings.</title>
        <authorList>
            <person name="Park J.M."/>
            <person name="Hong C.E."/>
            <person name="Jo S.H."/>
        </authorList>
    </citation>
    <scope>NUCLEOTIDE SEQUENCE [LARGE SCALE GENOMIC DNA]</scope>
    <source>
        <strain evidence="3 4">PgKB38</strain>
    </source>
</reference>
<dbReference type="SUPFAM" id="SSF51182">
    <property type="entry name" value="RmlC-like cupins"/>
    <property type="match status" value="1"/>
</dbReference>
<comment type="caution">
    <text evidence="3">The sequence shown here is derived from an EMBL/GenBank/DDBJ whole genome shotgun (WGS) entry which is preliminary data.</text>
</comment>
<name>A0A5M9J6W5_9PSED</name>
<dbReference type="CDD" id="cd06124">
    <property type="entry name" value="cupin_NimR-like_N"/>
    <property type="match status" value="1"/>
</dbReference>
<dbReference type="GO" id="GO:0043565">
    <property type="term" value="F:sequence-specific DNA binding"/>
    <property type="evidence" value="ECO:0007669"/>
    <property type="project" value="InterPro"/>
</dbReference>